<protein>
    <submittedName>
        <fullName evidence="1">Uncharacterized protein</fullName>
    </submittedName>
</protein>
<organism evidence="1 2">
    <name type="scientific">Arctium lappa</name>
    <name type="common">Greater burdock</name>
    <name type="synonym">Lappa major</name>
    <dbReference type="NCBI Taxonomy" id="4217"/>
    <lineage>
        <taxon>Eukaryota</taxon>
        <taxon>Viridiplantae</taxon>
        <taxon>Streptophyta</taxon>
        <taxon>Embryophyta</taxon>
        <taxon>Tracheophyta</taxon>
        <taxon>Spermatophyta</taxon>
        <taxon>Magnoliopsida</taxon>
        <taxon>eudicotyledons</taxon>
        <taxon>Gunneridae</taxon>
        <taxon>Pentapetalae</taxon>
        <taxon>asterids</taxon>
        <taxon>campanulids</taxon>
        <taxon>Asterales</taxon>
        <taxon>Asteraceae</taxon>
        <taxon>Carduoideae</taxon>
        <taxon>Cardueae</taxon>
        <taxon>Arctiinae</taxon>
        <taxon>Arctium</taxon>
    </lineage>
</organism>
<sequence>MMRVKYNMISFSIGVWVQDCKACRGCHCFVALLQSFQIQGPRRSYYMALHLVKSCVKFWPKTPAMSPSPAAPIRLRSFQIRFAIIKSDNTTSFSPNRTSSFHYTTSVDKIHAISSSNNDGGREFVAMSDEKLMSQCEMDTYKSSGPGGQHRNKRETAVRLKHLPTGIIAQASEDRSQHKNRASALARLRSLLALKVRNSIDLETYTPPPELLQILPAKSTIRGSECGSQIGPNNPKFRLGMQALLDLIFAVEGSVADAAKKLGLSTGALSRLILSDDSLRQAVNEFRTSKGMKPLK</sequence>
<evidence type="ECO:0000313" key="2">
    <source>
        <dbReference type="Proteomes" id="UP001055879"/>
    </source>
</evidence>
<dbReference type="EMBL" id="CM042058">
    <property type="protein sequence ID" value="KAI3684601.1"/>
    <property type="molecule type" value="Genomic_DNA"/>
</dbReference>
<accession>A0ACB8YH67</accession>
<proteinExistence type="predicted"/>
<comment type="caution">
    <text evidence="1">The sequence shown here is derived from an EMBL/GenBank/DDBJ whole genome shotgun (WGS) entry which is preliminary data.</text>
</comment>
<reference evidence="1 2" key="2">
    <citation type="journal article" date="2022" name="Mol. Ecol. Resour.">
        <title>The genomes of chicory, endive, great burdock and yacon provide insights into Asteraceae paleo-polyploidization history and plant inulin production.</title>
        <authorList>
            <person name="Fan W."/>
            <person name="Wang S."/>
            <person name="Wang H."/>
            <person name="Wang A."/>
            <person name="Jiang F."/>
            <person name="Liu H."/>
            <person name="Zhao H."/>
            <person name="Xu D."/>
            <person name="Zhang Y."/>
        </authorList>
    </citation>
    <scope>NUCLEOTIDE SEQUENCE [LARGE SCALE GENOMIC DNA]</scope>
    <source>
        <strain evidence="2">cv. Niubang</strain>
    </source>
</reference>
<keyword evidence="2" id="KW-1185">Reference proteome</keyword>
<evidence type="ECO:0000313" key="1">
    <source>
        <dbReference type="EMBL" id="KAI3684601.1"/>
    </source>
</evidence>
<dbReference type="Proteomes" id="UP001055879">
    <property type="component" value="Linkage Group LG12"/>
</dbReference>
<reference evidence="2" key="1">
    <citation type="journal article" date="2022" name="Mol. Ecol. Resour.">
        <title>The genomes of chicory, endive, great burdock and yacon provide insights into Asteraceae palaeo-polyploidization history and plant inulin production.</title>
        <authorList>
            <person name="Fan W."/>
            <person name="Wang S."/>
            <person name="Wang H."/>
            <person name="Wang A."/>
            <person name="Jiang F."/>
            <person name="Liu H."/>
            <person name="Zhao H."/>
            <person name="Xu D."/>
            <person name="Zhang Y."/>
        </authorList>
    </citation>
    <scope>NUCLEOTIDE SEQUENCE [LARGE SCALE GENOMIC DNA]</scope>
    <source>
        <strain evidence="2">cv. Niubang</strain>
    </source>
</reference>
<gene>
    <name evidence="1" type="ORF">L6452_33825</name>
</gene>
<name>A0ACB8YH67_ARCLA</name>